<name>A0A5F9CFD8_RABIT</name>
<dbReference type="InParanoid" id="A0A5F9CFD8"/>
<proteinExistence type="inferred from homology"/>
<keyword evidence="4" id="KW-1185">Reference proteome</keyword>
<reference evidence="3 4" key="1">
    <citation type="journal article" date="2011" name="Nature">
        <title>A high-resolution map of human evolutionary constraint using 29 mammals.</title>
        <authorList>
            <person name="Lindblad-Toh K."/>
            <person name="Garber M."/>
            <person name="Zuk O."/>
            <person name="Lin M.F."/>
            <person name="Parker B.J."/>
            <person name="Washietl S."/>
            <person name="Kheradpour P."/>
            <person name="Ernst J."/>
            <person name="Jordan G."/>
            <person name="Mauceli E."/>
            <person name="Ward L.D."/>
            <person name="Lowe C.B."/>
            <person name="Holloway A.K."/>
            <person name="Clamp M."/>
            <person name="Gnerre S."/>
            <person name="Alfoldi J."/>
            <person name="Beal K."/>
            <person name="Chang J."/>
            <person name="Clawson H."/>
            <person name="Cuff J."/>
            <person name="Di Palma F."/>
            <person name="Fitzgerald S."/>
            <person name="Flicek P."/>
            <person name="Guttman M."/>
            <person name="Hubisz M.J."/>
            <person name="Jaffe D.B."/>
            <person name="Jungreis I."/>
            <person name="Kent W.J."/>
            <person name="Kostka D."/>
            <person name="Lara M."/>
            <person name="Martins A.L."/>
            <person name="Massingham T."/>
            <person name="Moltke I."/>
            <person name="Raney B.J."/>
            <person name="Rasmussen M.D."/>
            <person name="Robinson J."/>
            <person name="Stark A."/>
            <person name="Vilella A.J."/>
            <person name="Wen J."/>
            <person name="Xie X."/>
            <person name="Zody M.C."/>
            <person name="Baldwin J."/>
            <person name="Bloom T."/>
            <person name="Chin C.W."/>
            <person name="Heiman D."/>
            <person name="Nicol R."/>
            <person name="Nusbaum C."/>
            <person name="Young S."/>
            <person name="Wilkinson J."/>
            <person name="Worley K.C."/>
            <person name="Kovar C.L."/>
            <person name="Muzny D.M."/>
            <person name="Gibbs R.A."/>
            <person name="Cree A."/>
            <person name="Dihn H.H."/>
            <person name="Fowler G."/>
            <person name="Jhangiani S."/>
            <person name="Joshi V."/>
            <person name="Lee S."/>
            <person name="Lewis L.R."/>
            <person name="Nazareth L.V."/>
            <person name="Okwuonu G."/>
            <person name="Santibanez J."/>
            <person name="Warren W.C."/>
            <person name="Mardis E.R."/>
            <person name="Weinstock G.M."/>
            <person name="Wilson R.K."/>
            <person name="Delehaunty K."/>
            <person name="Dooling D."/>
            <person name="Fronik C."/>
            <person name="Fulton L."/>
            <person name="Fulton B."/>
            <person name="Graves T."/>
            <person name="Minx P."/>
            <person name="Sodergren E."/>
            <person name="Birney E."/>
            <person name="Margulies E.H."/>
            <person name="Herrero J."/>
            <person name="Green E.D."/>
            <person name="Haussler D."/>
            <person name="Siepel A."/>
            <person name="Goldman N."/>
            <person name="Pollard K.S."/>
            <person name="Pedersen J.S."/>
            <person name="Lander E.S."/>
            <person name="Kellis M."/>
        </authorList>
    </citation>
    <scope>NUCLEOTIDE SEQUENCE [LARGE SCALE GENOMIC DNA]</scope>
    <source>
        <strain evidence="3 4">Thorbecke inbred</strain>
    </source>
</reference>
<dbReference type="GeneTree" id="ENSGT00390000017365"/>
<dbReference type="InterPro" id="IPR042279">
    <property type="entry name" value="Pep_M60_3"/>
</dbReference>
<dbReference type="PANTHER" id="PTHR15730">
    <property type="entry name" value="EXPERIMENTAL AUTOIMMUNE PROSTATITIS ANTIGEN 2-RELATED"/>
    <property type="match status" value="1"/>
</dbReference>
<dbReference type="Pfam" id="PF13402">
    <property type="entry name" value="Peptidase_M60"/>
    <property type="match status" value="1"/>
</dbReference>
<dbReference type="FunFam" id="1.10.390.30:FF:000001">
    <property type="entry name" value="TRPM8 channel-associated factor 1"/>
    <property type="match status" value="1"/>
</dbReference>
<evidence type="ECO:0000256" key="1">
    <source>
        <dbReference type="ARBA" id="ARBA00009770"/>
    </source>
</evidence>
<accession>A0A5F9CFD8</accession>
<dbReference type="GO" id="GO:0090314">
    <property type="term" value="P:positive regulation of protein targeting to membrane"/>
    <property type="evidence" value="ECO:0007669"/>
    <property type="project" value="TreeGrafter"/>
</dbReference>
<dbReference type="InterPro" id="IPR035423">
    <property type="entry name" value="M60-like_N"/>
</dbReference>
<dbReference type="InterPro" id="IPR029062">
    <property type="entry name" value="Class_I_gatase-like"/>
</dbReference>
<dbReference type="SUPFAM" id="SSF52317">
    <property type="entry name" value="Class I glutamine amidotransferase-like"/>
    <property type="match status" value="1"/>
</dbReference>
<reference evidence="3" key="3">
    <citation type="submission" date="2025-09" db="UniProtKB">
        <authorList>
            <consortium name="Ensembl"/>
        </authorList>
    </citation>
    <scope>IDENTIFICATION</scope>
    <source>
        <strain evidence="3">Thorbecke</strain>
    </source>
</reference>
<dbReference type="AlphaFoldDB" id="A0A5F9CFD8"/>
<dbReference type="GO" id="GO:0044325">
    <property type="term" value="F:transmembrane transporter binding"/>
    <property type="evidence" value="ECO:0007669"/>
    <property type="project" value="TreeGrafter"/>
</dbReference>
<evidence type="ECO:0000313" key="3">
    <source>
        <dbReference type="Ensembl" id="ENSOCUP00000032233.1"/>
    </source>
</evidence>
<dbReference type="FunFam" id="3.40.390.80:FF:000001">
    <property type="entry name" value="TRPM8 channel-associated factor 1"/>
    <property type="match status" value="1"/>
</dbReference>
<dbReference type="FunCoup" id="A0A5F9CFD8">
    <property type="interactions" value="1"/>
</dbReference>
<reference evidence="3" key="2">
    <citation type="submission" date="2025-08" db="UniProtKB">
        <authorList>
            <consortium name="Ensembl"/>
        </authorList>
    </citation>
    <scope>IDENTIFICATION</scope>
    <source>
        <strain evidence="3">Thorbecke</strain>
    </source>
</reference>
<sequence length="934" mass="104829">MATTHATAFQYLMKDVTSWNIPSGPLPSELFLTGEAAFPVMVNFEGRVVIAASSYGKGRIVVMAHEGYLIHAPLAQFLVNAVRWLCLSPGATIGVSPSQAPLAKILQNSGVKAQIQSEPTESLGVYCLEAYNTSMNKKILSFMKRGGGVLIGGHSWAWAEKNGNDKVLFEYPGNQLTGVAGVYITEAGVYDGPWMVSETVPAIPLGVMYQNNVRNDQEQLLQGITELDISRGAKPSKLFVHGPLAFPLGLDSSFNCFLAAARYGNGRVVLCGHESMLFEDRMSNFVINAIRWLKGQQKGKIGVSPQLNRLGPLLTKNNLEWSSTDLLSSDLSVYCCSLLNNTDLKKIEEFVAEGKGVLMGSQARQWAMQHPNSNLMSDYPNNKFLKHAGLCIVNEEGHRGCFPVPKPEIMKYHVRKALIQYESMVFSKGNVLEKSSMVMLRQDISYMLQISPNGISIYDAVYKHILKMIKKEGLPVVNKENPISRGSPQHLLLAWAHGLVKWGIFDPLLIIDTICLSTKEPSVKIDISPDNRDSWVSTGLYLPAGRMAKVTLPDRAVAAQLKVQVDCHTDDISGASTYKRPPIVTHEYNLNKTNNNISWLWGGLLYILVPPNYNLGTVQVTISGAVRAPYFKLGKTSQEEWKRSLQGNPAPWGELATDNIILTVPTENLKSVKNPESLLRLWDEIMKAVAKLGAEPFPYRRPERIVADVQIYSGLLHPGYPIMGQLNVVPQLIDEKTIRSSGNWDVFHVLGHNQQRHQWQFPPHSTEADCNLWSVFLHEVVLNIPRARAHPNLKPESRKERIKMHMDRGAPLRKWSSWTALETYLQLQEGFGWEPFTQLFVDYQTLSDYPEDNIGKMNLWMKMFSKIVQKNLVPFFDAWGWPIQKEVADSLASLPQWEENPMKTYVDQSENCGIMQMLHQMWGYSFDAKKIIFT</sequence>
<protein>
    <recommendedName>
        <fullName evidence="2">Peptidase M60 domain-containing protein</fullName>
    </recommendedName>
</protein>
<dbReference type="EMBL" id="AAGW02058074">
    <property type="status" value="NOT_ANNOTATED_CDS"/>
    <property type="molecule type" value="Genomic_DNA"/>
</dbReference>
<feature type="domain" description="Peptidase M60" evidence="2">
    <location>
        <begin position="533"/>
        <end position="832"/>
    </location>
</feature>
<organism evidence="3 4">
    <name type="scientific">Oryctolagus cuniculus</name>
    <name type="common">Rabbit</name>
    <dbReference type="NCBI Taxonomy" id="9986"/>
    <lineage>
        <taxon>Eukaryota</taxon>
        <taxon>Metazoa</taxon>
        <taxon>Chordata</taxon>
        <taxon>Craniata</taxon>
        <taxon>Vertebrata</taxon>
        <taxon>Euteleostomi</taxon>
        <taxon>Mammalia</taxon>
        <taxon>Eutheria</taxon>
        <taxon>Euarchontoglires</taxon>
        <taxon>Glires</taxon>
        <taxon>Lagomorpha</taxon>
        <taxon>Leporidae</taxon>
        <taxon>Oryctolagus</taxon>
    </lineage>
</organism>
<dbReference type="InterPro" id="IPR031161">
    <property type="entry name" value="Peptidase_M60_dom"/>
</dbReference>
<dbReference type="Proteomes" id="UP000001811">
    <property type="component" value="Chromosome 7"/>
</dbReference>
<dbReference type="EMBL" id="AAGW02058073">
    <property type="status" value="NOT_ANNOTATED_CDS"/>
    <property type="molecule type" value="Genomic_DNA"/>
</dbReference>
<evidence type="ECO:0000313" key="4">
    <source>
        <dbReference type="Proteomes" id="UP000001811"/>
    </source>
</evidence>
<dbReference type="Pfam" id="PF17291">
    <property type="entry name" value="M60-like_N"/>
    <property type="match status" value="1"/>
</dbReference>
<dbReference type="GO" id="GO:0005886">
    <property type="term" value="C:plasma membrane"/>
    <property type="evidence" value="ECO:0007669"/>
    <property type="project" value="TreeGrafter"/>
</dbReference>
<dbReference type="SMART" id="SM01276">
    <property type="entry name" value="M60-like"/>
    <property type="match status" value="1"/>
</dbReference>
<evidence type="ECO:0000259" key="2">
    <source>
        <dbReference type="PROSITE" id="PS51723"/>
    </source>
</evidence>
<dbReference type="PROSITE" id="PS51723">
    <property type="entry name" value="PEPTIDASE_M60"/>
    <property type="match status" value="1"/>
</dbReference>
<dbReference type="InterPro" id="IPR051244">
    <property type="entry name" value="TCAF"/>
</dbReference>
<dbReference type="PANTHER" id="PTHR15730:SF3">
    <property type="entry name" value="TRPM8 CHANNEL-ASSOCIATED FACTOR 3"/>
    <property type="match status" value="1"/>
</dbReference>
<dbReference type="Gene3D" id="1.10.390.30">
    <property type="entry name" value="Peptidase M60, enhancin-like domain 3"/>
    <property type="match status" value="1"/>
</dbReference>
<dbReference type="Gene3D" id="3.40.390.80">
    <property type="entry name" value="Peptidase M60, enhancin-like domain 2"/>
    <property type="match status" value="1"/>
</dbReference>
<dbReference type="Gene3D" id="2.60.120.1250">
    <property type="entry name" value="Peptidase M60, enhancin-like domain 1"/>
    <property type="match status" value="1"/>
</dbReference>
<dbReference type="Ensembl" id="ENSOCUT00000049257.1">
    <property type="protein sequence ID" value="ENSOCUP00000032233.1"/>
    <property type="gene ID" value="ENSOCUG00000031232.1"/>
</dbReference>
<comment type="similarity">
    <text evidence="1">Belongs to the TCAF family.</text>
</comment>